<evidence type="ECO:0000259" key="4">
    <source>
        <dbReference type="PROSITE" id="PS50893"/>
    </source>
</evidence>
<dbReference type="InterPro" id="IPR003439">
    <property type="entry name" value="ABC_transporter-like_ATP-bd"/>
</dbReference>
<dbReference type="InterPro" id="IPR017871">
    <property type="entry name" value="ABC_transporter-like_CS"/>
</dbReference>
<dbReference type="GO" id="GO:0016020">
    <property type="term" value="C:membrane"/>
    <property type="evidence" value="ECO:0007669"/>
    <property type="project" value="InterPro"/>
</dbReference>
<proteinExistence type="predicted"/>
<feature type="domain" description="ABC transporter" evidence="4">
    <location>
        <begin position="6"/>
        <end position="248"/>
    </location>
</feature>
<gene>
    <name evidence="5" type="ORF">DFR64_2267</name>
</gene>
<dbReference type="RefSeq" id="WP_162844827.1">
    <property type="nucleotide sequence ID" value="NZ_AP018437.1"/>
</dbReference>
<evidence type="ECO:0000313" key="6">
    <source>
        <dbReference type="Proteomes" id="UP000256388"/>
    </source>
</evidence>
<dbReference type="InterPro" id="IPR003593">
    <property type="entry name" value="AAA+_ATPase"/>
</dbReference>
<dbReference type="EMBL" id="QUMS01000003">
    <property type="protein sequence ID" value="REG07064.1"/>
    <property type="molecule type" value="Genomic_DNA"/>
</dbReference>
<keyword evidence="1" id="KW-0813">Transport</keyword>
<accession>A0A347ZVN8</accession>
<dbReference type="GO" id="GO:0005524">
    <property type="term" value="F:ATP binding"/>
    <property type="evidence" value="ECO:0007669"/>
    <property type="project" value="UniProtKB-KW"/>
</dbReference>
<dbReference type="SUPFAM" id="SSF52540">
    <property type="entry name" value="P-loop containing nucleoside triphosphate hydrolases"/>
    <property type="match status" value="1"/>
</dbReference>
<dbReference type="AlphaFoldDB" id="A0A347ZVN8"/>
<dbReference type="Gene3D" id="3.40.50.300">
    <property type="entry name" value="P-loop containing nucleotide triphosphate hydrolases"/>
    <property type="match status" value="1"/>
</dbReference>
<dbReference type="Pfam" id="PF00005">
    <property type="entry name" value="ABC_tran"/>
    <property type="match status" value="1"/>
</dbReference>
<dbReference type="GO" id="GO:0005315">
    <property type="term" value="F:phosphate transmembrane transporter activity"/>
    <property type="evidence" value="ECO:0007669"/>
    <property type="project" value="InterPro"/>
</dbReference>
<dbReference type="PROSITE" id="PS50893">
    <property type="entry name" value="ABC_TRANSPORTER_2"/>
    <property type="match status" value="1"/>
</dbReference>
<organism evidence="5 6">
    <name type="scientific">Pelolinea submarina</name>
    <dbReference type="NCBI Taxonomy" id="913107"/>
    <lineage>
        <taxon>Bacteria</taxon>
        <taxon>Bacillati</taxon>
        <taxon>Chloroflexota</taxon>
        <taxon>Anaerolineae</taxon>
        <taxon>Anaerolineales</taxon>
        <taxon>Anaerolineaceae</taxon>
        <taxon>Pelolinea</taxon>
    </lineage>
</organism>
<dbReference type="PROSITE" id="PS00211">
    <property type="entry name" value="ABC_TRANSPORTER_1"/>
    <property type="match status" value="1"/>
</dbReference>
<dbReference type="PANTHER" id="PTHR43423:SF1">
    <property type="entry name" value="ABC TRANSPORTER I FAMILY MEMBER 17"/>
    <property type="match status" value="1"/>
</dbReference>
<name>A0A347ZVN8_9CHLR</name>
<dbReference type="InterPro" id="IPR005670">
    <property type="entry name" value="PstB-like"/>
</dbReference>
<sequence length="253" mass="28351">MTEPKIQIRDLYLRYSDGKEALKGVSLDIQPNLITVAFGPSGGGKSSLVKVLNRLIDLSDVDEMRGEVRMGDLNILGKDTDVVELRRRIGVVFSRPIPLPLTIFENVSFGLEVAGMRDKKKLSERVEQALREAVLWDEIYDRLDDPAASISGGQQQRLCLARVLALKPEVILLDEPTSALDPVSTAKIEEFLETAKKDYTILLVPHNQQQAARMADKAAFFLQGELVEYTDGESMFINPRDKRTQEYVQGRFG</sequence>
<reference evidence="5 6" key="1">
    <citation type="submission" date="2018-08" db="EMBL/GenBank/DDBJ databases">
        <title>Genomic Encyclopedia of Type Strains, Phase IV (KMG-IV): sequencing the most valuable type-strain genomes for metagenomic binning, comparative biology and taxonomic classification.</title>
        <authorList>
            <person name="Goeker M."/>
        </authorList>
    </citation>
    <scope>NUCLEOTIDE SEQUENCE [LARGE SCALE GENOMIC DNA]</scope>
    <source>
        <strain evidence="5 6">DSM 23923</strain>
    </source>
</reference>
<keyword evidence="3 5" id="KW-0067">ATP-binding</keyword>
<evidence type="ECO:0000256" key="2">
    <source>
        <dbReference type="ARBA" id="ARBA00022741"/>
    </source>
</evidence>
<dbReference type="GO" id="GO:0016887">
    <property type="term" value="F:ATP hydrolysis activity"/>
    <property type="evidence" value="ECO:0007669"/>
    <property type="project" value="InterPro"/>
</dbReference>
<comment type="caution">
    <text evidence="5">The sequence shown here is derived from an EMBL/GenBank/DDBJ whole genome shotgun (WGS) entry which is preliminary data.</text>
</comment>
<evidence type="ECO:0000256" key="3">
    <source>
        <dbReference type="ARBA" id="ARBA00022840"/>
    </source>
</evidence>
<dbReference type="GO" id="GO:0035435">
    <property type="term" value="P:phosphate ion transmembrane transport"/>
    <property type="evidence" value="ECO:0007669"/>
    <property type="project" value="InterPro"/>
</dbReference>
<keyword evidence="6" id="KW-1185">Reference proteome</keyword>
<dbReference type="Proteomes" id="UP000256388">
    <property type="component" value="Unassembled WGS sequence"/>
</dbReference>
<dbReference type="CDD" id="cd03260">
    <property type="entry name" value="ABC_PstB_phosphate_transporter"/>
    <property type="match status" value="1"/>
</dbReference>
<keyword evidence="2" id="KW-0547">Nucleotide-binding</keyword>
<dbReference type="SMART" id="SM00382">
    <property type="entry name" value="AAA"/>
    <property type="match status" value="1"/>
</dbReference>
<evidence type="ECO:0000313" key="5">
    <source>
        <dbReference type="EMBL" id="REG07064.1"/>
    </source>
</evidence>
<evidence type="ECO:0000256" key="1">
    <source>
        <dbReference type="ARBA" id="ARBA00022448"/>
    </source>
</evidence>
<dbReference type="PANTHER" id="PTHR43423">
    <property type="entry name" value="ABC TRANSPORTER I FAMILY MEMBER 17"/>
    <property type="match status" value="1"/>
</dbReference>
<dbReference type="InterPro" id="IPR027417">
    <property type="entry name" value="P-loop_NTPase"/>
</dbReference>
<protein>
    <submittedName>
        <fullName evidence="5">Phosphate ABC transporter ATP-binding protein (PhoT family)</fullName>
    </submittedName>
</protein>